<protein>
    <submittedName>
        <fullName evidence="1">Uncharacterized protein</fullName>
    </submittedName>
</protein>
<organism evidence="1 2">
    <name type="scientific">Entomophthora muscae</name>
    <dbReference type="NCBI Taxonomy" id="34485"/>
    <lineage>
        <taxon>Eukaryota</taxon>
        <taxon>Fungi</taxon>
        <taxon>Fungi incertae sedis</taxon>
        <taxon>Zoopagomycota</taxon>
        <taxon>Entomophthoromycotina</taxon>
        <taxon>Entomophthoromycetes</taxon>
        <taxon>Entomophthorales</taxon>
        <taxon>Entomophthoraceae</taxon>
        <taxon>Entomophthora</taxon>
    </lineage>
</organism>
<gene>
    <name evidence="1" type="ORF">DSO57_1000319</name>
</gene>
<name>A0ACC2TKB1_9FUNG</name>
<evidence type="ECO:0000313" key="2">
    <source>
        <dbReference type="Proteomes" id="UP001165960"/>
    </source>
</evidence>
<dbReference type="Proteomes" id="UP001165960">
    <property type="component" value="Unassembled WGS sequence"/>
</dbReference>
<dbReference type="EMBL" id="QTSX02002841">
    <property type="protein sequence ID" value="KAJ9075035.1"/>
    <property type="molecule type" value="Genomic_DNA"/>
</dbReference>
<evidence type="ECO:0000313" key="1">
    <source>
        <dbReference type="EMBL" id="KAJ9075035.1"/>
    </source>
</evidence>
<keyword evidence="2" id="KW-1185">Reference proteome</keyword>
<accession>A0ACC2TKB1</accession>
<sequence length="141" mass="15395">MYMNCGEITITSRTGSYISGKKLLITNILPTDVKFPEDFSYDFGKDLFEAMPVVKAQPSDRKNPLQSNTGNHDGPKKESNNSQSNYQQQLTIISQGDSQPNAQNPGTPQPGAQKLANPDPSSQNPANQSSINIYKSESVCL</sequence>
<comment type="caution">
    <text evidence="1">The sequence shown here is derived from an EMBL/GenBank/DDBJ whole genome shotgun (WGS) entry which is preliminary data.</text>
</comment>
<reference evidence="1" key="1">
    <citation type="submission" date="2022-04" db="EMBL/GenBank/DDBJ databases">
        <title>Genome of the entomopathogenic fungus Entomophthora muscae.</title>
        <authorList>
            <person name="Elya C."/>
            <person name="Lovett B.R."/>
            <person name="Lee E."/>
            <person name="Macias A.M."/>
            <person name="Hajek A.E."/>
            <person name="De Bivort B.L."/>
            <person name="Kasson M.T."/>
            <person name="De Fine Licht H.H."/>
            <person name="Stajich J.E."/>
        </authorList>
    </citation>
    <scope>NUCLEOTIDE SEQUENCE</scope>
    <source>
        <strain evidence="1">Berkeley</strain>
    </source>
</reference>
<proteinExistence type="predicted"/>